<keyword evidence="4" id="KW-0234">DNA repair</keyword>
<reference evidence="9 10" key="1">
    <citation type="submission" date="2018-12" db="EMBL/GenBank/DDBJ databases">
        <authorList>
            <person name="Lunina O.N."/>
            <person name="Grouzdev D.S."/>
            <person name="Gorlenko V.M."/>
            <person name="Savvichev A.S."/>
        </authorList>
    </citation>
    <scope>NUCLEOTIDE SEQUENCE [LARGE SCALE GENOMIC DNA]</scope>
    <source>
        <strain evidence="9 10">BrKhr-17</strain>
    </source>
</reference>
<name>A0A432ATZ2_CHLPH</name>
<dbReference type="InterPro" id="IPR043502">
    <property type="entry name" value="DNA/RNA_pol_sf"/>
</dbReference>
<dbReference type="PROSITE" id="PS50173">
    <property type="entry name" value="UMUC"/>
    <property type="match status" value="1"/>
</dbReference>
<comment type="similarity">
    <text evidence="1">Belongs to the DNA polymerase type-Y family.</text>
</comment>
<dbReference type="AlphaFoldDB" id="A0A432ATZ2"/>
<dbReference type="InterPro" id="IPR001126">
    <property type="entry name" value="UmuC"/>
</dbReference>
<dbReference type="InterPro" id="IPR025188">
    <property type="entry name" value="DUF4113"/>
</dbReference>
<protein>
    <submittedName>
        <fullName evidence="8">DUF4113 domain-containing protein</fullName>
    </submittedName>
    <submittedName>
        <fullName evidence="9">Y-family DNA polymerase</fullName>
    </submittedName>
</protein>
<keyword evidence="2" id="KW-0227">DNA damage</keyword>
<reference evidence="8 12" key="3">
    <citation type="submission" date="2019-11" db="EMBL/GenBank/DDBJ databases">
        <title>Green- and brown-colored morphotypes of Chlorobia in the stratified aquatic ecosystems of Kandalaksha Gulf (White Sea): A model for study of the accessory genome evolution.</title>
        <authorList>
            <person name="Grouzdev D.S."/>
        </authorList>
    </citation>
    <scope>NUCLEOTIDE SEQUENCE [LARGE SCALE GENOMIC DNA]</scope>
    <source>
        <strain evidence="8 12">ZM</strain>
    </source>
</reference>
<dbReference type="Proteomes" id="UP000279908">
    <property type="component" value="Unassembled WGS sequence"/>
</dbReference>
<dbReference type="CDD" id="cd01700">
    <property type="entry name" value="PolY_Pol_V_umuC"/>
    <property type="match status" value="1"/>
</dbReference>
<evidence type="ECO:0000256" key="5">
    <source>
        <dbReference type="ARBA" id="ARBA00023236"/>
    </source>
</evidence>
<dbReference type="EMBL" id="WUBZ01000008">
    <property type="protein sequence ID" value="MWV54158.1"/>
    <property type="molecule type" value="Genomic_DNA"/>
</dbReference>
<dbReference type="SUPFAM" id="SSF100879">
    <property type="entry name" value="Lesion bypass DNA polymerase (Y-family), little finger domain"/>
    <property type="match status" value="1"/>
</dbReference>
<dbReference type="Pfam" id="PF00817">
    <property type="entry name" value="IMS"/>
    <property type="match status" value="1"/>
</dbReference>
<dbReference type="Proteomes" id="UP000327458">
    <property type="component" value="Unassembled WGS sequence"/>
</dbReference>
<comment type="caution">
    <text evidence="9">The sequence shown here is derived from an EMBL/GenBank/DDBJ whole genome shotgun (WGS) entry which is preliminary data.</text>
</comment>
<dbReference type="PANTHER" id="PTHR11076">
    <property type="entry name" value="DNA REPAIR POLYMERASE UMUC / TRANSFERASE FAMILY MEMBER"/>
    <property type="match status" value="1"/>
</dbReference>
<dbReference type="GO" id="GO:0009432">
    <property type="term" value="P:SOS response"/>
    <property type="evidence" value="ECO:0007669"/>
    <property type="project" value="UniProtKB-KW"/>
</dbReference>
<proteinExistence type="inferred from homology"/>
<feature type="domain" description="UmuC" evidence="6">
    <location>
        <begin position="2"/>
        <end position="186"/>
    </location>
</feature>
<evidence type="ECO:0000313" key="8">
    <source>
        <dbReference type="EMBL" id="MWV54158.1"/>
    </source>
</evidence>
<gene>
    <name evidence="9" type="ORF">EKD02_06340</name>
    <name evidence="7" type="ORF">FP507_00765</name>
    <name evidence="8" type="ORF">GJ685_03650</name>
</gene>
<evidence type="ECO:0000313" key="9">
    <source>
        <dbReference type="EMBL" id="RTY37793.1"/>
    </source>
</evidence>
<dbReference type="InterPro" id="IPR043128">
    <property type="entry name" value="Rev_trsase/Diguanyl_cyclase"/>
</dbReference>
<evidence type="ECO:0000313" key="7">
    <source>
        <dbReference type="EMBL" id="KAA6231804.1"/>
    </source>
</evidence>
<evidence type="ECO:0000256" key="1">
    <source>
        <dbReference type="ARBA" id="ARBA00010945"/>
    </source>
</evidence>
<dbReference type="GO" id="GO:0006281">
    <property type="term" value="P:DNA repair"/>
    <property type="evidence" value="ECO:0007669"/>
    <property type="project" value="UniProtKB-KW"/>
</dbReference>
<dbReference type="Gene3D" id="3.30.1490.100">
    <property type="entry name" value="DNA polymerase, Y-family, little finger domain"/>
    <property type="match status" value="1"/>
</dbReference>
<dbReference type="Proteomes" id="UP000489351">
    <property type="component" value="Unassembled WGS sequence"/>
</dbReference>
<evidence type="ECO:0000313" key="12">
    <source>
        <dbReference type="Proteomes" id="UP000489351"/>
    </source>
</evidence>
<dbReference type="EMBL" id="VMRG01000001">
    <property type="protein sequence ID" value="KAA6231804.1"/>
    <property type="molecule type" value="Genomic_DNA"/>
</dbReference>
<dbReference type="GO" id="GO:0003684">
    <property type="term" value="F:damaged DNA binding"/>
    <property type="evidence" value="ECO:0007669"/>
    <property type="project" value="InterPro"/>
</dbReference>
<dbReference type="Pfam" id="PF13438">
    <property type="entry name" value="DUF4113"/>
    <property type="match status" value="1"/>
</dbReference>
<evidence type="ECO:0000313" key="11">
    <source>
        <dbReference type="Proteomes" id="UP000327458"/>
    </source>
</evidence>
<keyword evidence="12" id="KW-1185">Reference proteome</keyword>
<dbReference type="PANTHER" id="PTHR11076:SF34">
    <property type="entry name" value="PROTEIN UMUC"/>
    <property type="match status" value="1"/>
</dbReference>
<dbReference type="Pfam" id="PF11799">
    <property type="entry name" value="IMS_C"/>
    <property type="match status" value="1"/>
</dbReference>
<keyword evidence="5" id="KW-0742">SOS response</keyword>
<dbReference type="InterPro" id="IPR050116">
    <property type="entry name" value="DNA_polymerase-Y"/>
</dbReference>
<evidence type="ECO:0000256" key="3">
    <source>
        <dbReference type="ARBA" id="ARBA00023199"/>
    </source>
</evidence>
<dbReference type="GO" id="GO:0005829">
    <property type="term" value="C:cytosol"/>
    <property type="evidence" value="ECO:0007669"/>
    <property type="project" value="TreeGrafter"/>
</dbReference>
<dbReference type="Gene3D" id="3.40.1170.60">
    <property type="match status" value="1"/>
</dbReference>
<dbReference type="RefSeq" id="WP_011889382.1">
    <property type="nucleotide sequence ID" value="NZ_CP041698.1"/>
</dbReference>
<dbReference type="GO" id="GO:0042276">
    <property type="term" value="P:error-prone translesion synthesis"/>
    <property type="evidence" value="ECO:0007669"/>
    <property type="project" value="TreeGrafter"/>
</dbReference>
<evidence type="ECO:0000256" key="4">
    <source>
        <dbReference type="ARBA" id="ARBA00023204"/>
    </source>
</evidence>
<dbReference type="SUPFAM" id="SSF56672">
    <property type="entry name" value="DNA/RNA polymerases"/>
    <property type="match status" value="1"/>
</dbReference>
<evidence type="ECO:0000256" key="2">
    <source>
        <dbReference type="ARBA" id="ARBA00022763"/>
    </source>
</evidence>
<reference evidence="7 11" key="2">
    <citation type="submission" date="2019-07" db="EMBL/GenBank/DDBJ databases">
        <title>Draft genome Sequence of Chlorobium phaeovibrioides sp. strain PhvTcv-s14, from the Phylum Chlorobi.</title>
        <authorList>
            <person name="Babenko V."/>
            <person name="Boldyreva D."/>
            <person name="Kanygina A."/>
            <person name="Selezneva O."/>
            <person name="Akopiyan T."/>
            <person name="Lunina O."/>
        </authorList>
    </citation>
    <scope>NUCLEOTIDE SEQUENCE [LARGE SCALE GENOMIC DNA]</scope>
    <source>
        <strain evidence="7 11">GrTcv12</strain>
    </source>
</reference>
<dbReference type="Gene3D" id="1.10.150.20">
    <property type="entry name" value="5' to 3' exonuclease, C-terminal subdomain"/>
    <property type="match status" value="1"/>
</dbReference>
<dbReference type="Gene3D" id="3.30.70.270">
    <property type="match status" value="1"/>
</dbReference>
<accession>A0A432ATZ2</accession>
<evidence type="ECO:0000259" key="6">
    <source>
        <dbReference type="PROSITE" id="PS50173"/>
    </source>
</evidence>
<organism evidence="9 10">
    <name type="scientific">Chlorobium phaeovibrioides</name>
    <dbReference type="NCBI Taxonomy" id="1094"/>
    <lineage>
        <taxon>Bacteria</taxon>
        <taxon>Pseudomonadati</taxon>
        <taxon>Chlorobiota</taxon>
        <taxon>Chlorobiia</taxon>
        <taxon>Chlorobiales</taxon>
        <taxon>Chlorobiaceae</taxon>
        <taxon>Chlorobium/Pelodictyon group</taxon>
        <taxon>Chlorobium</taxon>
    </lineage>
</organism>
<keyword evidence="3" id="KW-0741">SOS mutagenesis</keyword>
<dbReference type="EMBL" id="RXYK01000008">
    <property type="protein sequence ID" value="RTY37793.1"/>
    <property type="molecule type" value="Genomic_DNA"/>
</dbReference>
<dbReference type="InterPro" id="IPR036775">
    <property type="entry name" value="DNA_pol_Y-fam_lit_finger_sf"/>
</dbReference>
<dbReference type="OMA" id="PHMNLYI"/>
<dbReference type="GO" id="GO:0003887">
    <property type="term" value="F:DNA-directed DNA polymerase activity"/>
    <property type="evidence" value="ECO:0007669"/>
    <property type="project" value="TreeGrafter"/>
</dbReference>
<evidence type="ECO:0000313" key="10">
    <source>
        <dbReference type="Proteomes" id="UP000279908"/>
    </source>
</evidence>
<dbReference type="InterPro" id="IPR017961">
    <property type="entry name" value="DNA_pol_Y-fam_little_finger"/>
</dbReference>
<sequence length="421" mass="46069">MFALADCNNFYASCERVFNPALEGVPVVVLSNNDGCVIARSAEAKALGIQMGEPEFKCRERLRRGGVEVFSSNYALYGDMSSRVMTTLTGLVPEIEVYSIDEAFLDMSGFGRFDLPSYAEEMRRTVRRHTGIPISIGIGPTKTLAKVANRMAKKNPASGGVVVLSSPEDIAAALRAMPVEDVWGIGRKWSRRLQERGIMTAGDFAAASASWVRMQMHVVGARVQAELQGASCLPLELVRPVKQSICTSRSFGRSVVLLEELHQAVATFSGRCAVKLRAEGQLASMVTVFIGSSPFAGEGGRCWLSRTAALGAPSMDSSVILKTAAGMLEGLFREGIEYRKAGVMLSGMVSRNQPETTMSLFEERADEDRGTRLMAVMDEVNRRYGKSSIRLAAEDMNAWRPVQQRLSPRCSTQWDEILTVR</sequence>